<dbReference type="Proteomes" id="UP001498398">
    <property type="component" value="Unassembled WGS sequence"/>
</dbReference>
<proteinExistence type="predicted"/>
<reference evidence="2 3" key="1">
    <citation type="submission" date="2024-01" db="EMBL/GenBank/DDBJ databases">
        <title>A draft genome for the cacao thread blight pathogen Marasmiellus scandens.</title>
        <authorList>
            <person name="Baruah I.K."/>
            <person name="Leung J."/>
            <person name="Bukari Y."/>
            <person name="Amoako-Attah I."/>
            <person name="Meinhardt L.W."/>
            <person name="Bailey B.A."/>
            <person name="Cohen S.P."/>
        </authorList>
    </citation>
    <scope>NUCLEOTIDE SEQUENCE [LARGE SCALE GENOMIC DNA]</scope>
    <source>
        <strain evidence="2 3">GH-19</strain>
    </source>
</reference>
<sequence>MPKKWVQAAQLGFLNSKVPDFVKAQLEGKVHTHFEPLLWAEWTTGGYDLVPVPGEDASETEKNTYRQHVSHHKQQLISWFYNDATKRKQQGSISNDTIQNIVSTSSSRSKGKRSHTDIQSFSSTHYNELVKPKVDFELEQLCAQSGGKLVKGAHLPVVTRVTKDVWESLSEDTKREVKKKREEEEFNEKRGMDGRKIIKEFPKYLNTICNKICAETNFTVSIMVGGWDETEQQIVVHSFHAGENELGLPFNVAHPEYKIQWSDVFGKFASSYIKAERIRNPNADPPVSPKKSPSSTQLTLVLDPFHSAPSELPVQLASGPSPSTIPSPSISSSSGPALSIEGPHHPGTTSQSVPSASAIPSSQSSSAPLPLNEAHSQTASIPCVPLSQTQRPPPAALPSQTVFTNTVLHPAHFSPITYPPSLPFPLDPVLQNTGTQTGAQGQIASSPASLAHVPNPSSLGPSEPMPYFGPAESAPQPKQQGRHGRKRKIPSEAEGGDGTESENPAPKKKGRGRKKAELTENDKGENACRSGRERHPPTRYIT</sequence>
<feature type="compositionally biased region" description="Low complexity" evidence="1">
    <location>
        <begin position="433"/>
        <end position="442"/>
    </location>
</feature>
<feature type="region of interest" description="Disordered" evidence="1">
    <location>
        <begin position="427"/>
        <end position="542"/>
    </location>
</feature>
<comment type="caution">
    <text evidence="2">The sequence shown here is derived from an EMBL/GenBank/DDBJ whole genome shotgun (WGS) entry which is preliminary data.</text>
</comment>
<feature type="compositionally biased region" description="Low complexity" evidence="1">
    <location>
        <begin position="318"/>
        <end position="336"/>
    </location>
</feature>
<dbReference type="EMBL" id="JBANRG010000002">
    <property type="protein sequence ID" value="KAK7469961.1"/>
    <property type="molecule type" value="Genomic_DNA"/>
</dbReference>
<evidence type="ECO:0000256" key="1">
    <source>
        <dbReference type="SAM" id="MobiDB-lite"/>
    </source>
</evidence>
<feature type="region of interest" description="Disordered" evidence="1">
    <location>
        <begin position="311"/>
        <end position="378"/>
    </location>
</feature>
<name>A0ABR1JYQ6_9AGAR</name>
<organism evidence="2 3">
    <name type="scientific">Marasmiellus scandens</name>
    <dbReference type="NCBI Taxonomy" id="2682957"/>
    <lineage>
        <taxon>Eukaryota</taxon>
        <taxon>Fungi</taxon>
        <taxon>Dikarya</taxon>
        <taxon>Basidiomycota</taxon>
        <taxon>Agaricomycotina</taxon>
        <taxon>Agaricomycetes</taxon>
        <taxon>Agaricomycetidae</taxon>
        <taxon>Agaricales</taxon>
        <taxon>Marasmiineae</taxon>
        <taxon>Omphalotaceae</taxon>
        <taxon>Marasmiellus</taxon>
    </lineage>
</organism>
<feature type="compositionally biased region" description="Low complexity" evidence="1">
    <location>
        <begin position="350"/>
        <end position="368"/>
    </location>
</feature>
<keyword evidence="3" id="KW-1185">Reference proteome</keyword>
<protein>
    <recommendedName>
        <fullName evidence="4">HMG box domain-containing protein</fullName>
    </recommendedName>
</protein>
<evidence type="ECO:0000313" key="3">
    <source>
        <dbReference type="Proteomes" id="UP001498398"/>
    </source>
</evidence>
<feature type="compositionally biased region" description="Basic and acidic residues" evidence="1">
    <location>
        <begin position="515"/>
        <end position="536"/>
    </location>
</feature>
<evidence type="ECO:0008006" key="4">
    <source>
        <dbReference type="Google" id="ProtNLM"/>
    </source>
</evidence>
<evidence type="ECO:0000313" key="2">
    <source>
        <dbReference type="EMBL" id="KAK7469961.1"/>
    </source>
</evidence>
<accession>A0ABR1JYQ6</accession>
<gene>
    <name evidence="2" type="ORF">VKT23_001396</name>
</gene>